<dbReference type="AlphaFoldDB" id="A0A4S8IVM5"/>
<dbReference type="InterPro" id="IPR000048">
    <property type="entry name" value="IQ_motif_EF-hand-BS"/>
</dbReference>
<accession>A0A4S8IVM5</accession>
<comment type="caution">
    <text evidence="2">The sequence shown here is derived from an EMBL/GenBank/DDBJ whole genome shotgun (WGS) entry which is preliminary data.</text>
</comment>
<proteinExistence type="predicted"/>
<dbReference type="Pfam" id="PF00612">
    <property type="entry name" value="IQ"/>
    <property type="match status" value="1"/>
</dbReference>
<dbReference type="Proteomes" id="UP000317650">
    <property type="component" value="Chromosome 10"/>
</dbReference>
<evidence type="ECO:0000256" key="1">
    <source>
        <dbReference type="SAM" id="MobiDB-lite"/>
    </source>
</evidence>
<organism evidence="2 3">
    <name type="scientific">Musa balbisiana</name>
    <name type="common">Banana</name>
    <dbReference type="NCBI Taxonomy" id="52838"/>
    <lineage>
        <taxon>Eukaryota</taxon>
        <taxon>Viridiplantae</taxon>
        <taxon>Streptophyta</taxon>
        <taxon>Embryophyta</taxon>
        <taxon>Tracheophyta</taxon>
        <taxon>Spermatophyta</taxon>
        <taxon>Magnoliopsida</taxon>
        <taxon>Liliopsida</taxon>
        <taxon>Zingiberales</taxon>
        <taxon>Musaceae</taxon>
        <taxon>Musa</taxon>
    </lineage>
</organism>
<sequence length="134" mass="14268">MGLLKLAFALHHEMQRKLEVAWEREADAEAEAEAEENDGAAAEIVSVEHFPAETSPEATNHESGGGWGEEVAERERAIAAATRAAAAAAEAAARVVRLAGCVRPSKEERAAVVIQSVYRGYLVSTIPLQPASSF</sequence>
<keyword evidence="3" id="KW-1185">Reference proteome</keyword>
<evidence type="ECO:0000313" key="3">
    <source>
        <dbReference type="Proteomes" id="UP000317650"/>
    </source>
</evidence>
<dbReference type="EMBL" id="PYDT01000008">
    <property type="protein sequence ID" value="THU52861.1"/>
    <property type="molecule type" value="Genomic_DNA"/>
</dbReference>
<reference evidence="2 3" key="1">
    <citation type="journal article" date="2019" name="Nat. Plants">
        <title>Genome sequencing of Musa balbisiana reveals subgenome evolution and function divergence in polyploid bananas.</title>
        <authorList>
            <person name="Yao X."/>
        </authorList>
    </citation>
    <scope>NUCLEOTIDE SEQUENCE [LARGE SCALE GENOMIC DNA]</scope>
    <source>
        <strain evidence="3">cv. DH-PKW</strain>
        <tissue evidence="2">Leaves</tissue>
    </source>
</reference>
<feature type="region of interest" description="Disordered" evidence="1">
    <location>
        <begin position="51"/>
        <end position="71"/>
    </location>
</feature>
<protein>
    <submittedName>
        <fullName evidence="2">Uncharacterized protein</fullName>
    </submittedName>
</protein>
<name>A0A4S8IVM5_MUSBA</name>
<gene>
    <name evidence="2" type="ORF">C4D60_Mb10t08370</name>
</gene>
<evidence type="ECO:0000313" key="2">
    <source>
        <dbReference type="EMBL" id="THU52861.1"/>
    </source>
</evidence>
<dbReference type="CDD" id="cd23767">
    <property type="entry name" value="IQCD"/>
    <property type="match status" value="1"/>
</dbReference>